<reference evidence="4" key="1">
    <citation type="submission" date="2021-05" db="EMBL/GenBank/DDBJ databases">
        <title>The genome of the haptophyte Pavlova lutheri (Diacronema luteri, Pavlovales) - a model for lipid biosynthesis in eukaryotic algae.</title>
        <authorList>
            <person name="Hulatt C.J."/>
            <person name="Posewitz M.C."/>
        </authorList>
    </citation>
    <scope>NUCLEOTIDE SEQUENCE</scope>
    <source>
        <strain evidence="4">NIVA-4/92</strain>
    </source>
</reference>
<organism evidence="4 5">
    <name type="scientific">Diacronema lutheri</name>
    <name type="common">Unicellular marine alga</name>
    <name type="synonym">Monochrysis lutheri</name>
    <dbReference type="NCBI Taxonomy" id="2081491"/>
    <lineage>
        <taxon>Eukaryota</taxon>
        <taxon>Haptista</taxon>
        <taxon>Haptophyta</taxon>
        <taxon>Pavlovophyceae</taxon>
        <taxon>Pavlovales</taxon>
        <taxon>Pavlovaceae</taxon>
        <taxon>Diacronema</taxon>
    </lineage>
</organism>
<feature type="chain" id="PRO_5035309209" description="Methyltransferase domain-containing protein" evidence="2">
    <location>
        <begin position="21"/>
        <end position="542"/>
    </location>
</feature>
<evidence type="ECO:0000256" key="1">
    <source>
        <dbReference type="SAM" id="MobiDB-lite"/>
    </source>
</evidence>
<dbReference type="OrthoDB" id="70932at2759"/>
<dbReference type="Proteomes" id="UP000751190">
    <property type="component" value="Unassembled WGS sequence"/>
</dbReference>
<protein>
    <recommendedName>
        <fullName evidence="3">Methyltransferase domain-containing protein</fullName>
    </recommendedName>
</protein>
<dbReference type="Pfam" id="PF13679">
    <property type="entry name" value="Methyltransf_32"/>
    <property type="match status" value="1"/>
</dbReference>
<feature type="domain" description="Methyltransferase" evidence="3">
    <location>
        <begin position="121"/>
        <end position="232"/>
    </location>
</feature>
<evidence type="ECO:0000313" key="5">
    <source>
        <dbReference type="Proteomes" id="UP000751190"/>
    </source>
</evidence>
<comment type="caution">
    <text evidence="4">The sequence shown here is derived from an EMBL/GenBank/DDBJ whole genome shotgun (WGS) entry which is preliminary data.</text>
</comment>
<keyword evidence="2" id="KW-0732">Signal</keyword>
<gene>
    <name evidence="4" type="ORF">KFE25_012599</name>
</gene>
<evidence type="ECO:0000313" key="4">
    <source>
        <dbReference type="EMBL" id="KAG8465236.1"/>
    </source>
</evidence>
<dbReference type="InterPro" id="IPR025714">
    <property type="entry name" value="Methyltranfer_dom"/>
</dbReference>
<sequence>MRASLLALSLLSGGSAGASALRVRAARVARSSLCATQARAASSEPSAPPPQEWGPLLAHPGMFAPGAARRKLTRHHASDFADADTLFDRVARAVCESGALPRKELFEAWAVALRVHAHFPRARRFADVASGHGLLAWMLLLLDSESHLGHTRTAVCIDRRMPASAERLEAQMLRAFPHLRGRWHFVEADAAHLEADASCVLAAVHACGGLSDALVSLALAARAPIALVPCCHTFKTWAPHPLVAGCAPYAPFAAHGVHGAERRALVEAALSGGSGSRAVAHFLDGARVAALQAGGYAVVRENLPVQLTAQHTLLLAVPAHGEQSARAAQPIARARAAAPTAHTAASPRLLPRARPAPRVPLADSSTAIAACAALSGRVQADARKAVPPPTLDLSAWLPPDNGSAPPLTADALARLAERVCHAQGGAGVRVRVQPLDLFRRSDGRCAQTFRVEYDVPRPARGGAAPARADESAPCGARAARDATFDDLAAERERALAWHMSLQEAHIAQAFPGAEVRGSELLARQRAQRAERENRTASAPALP</sequence>
<evidence type="ECO:0000256" key="2">
    <source>
        <dbReference type="SAM" id="SignalP"/>
    </source>
</evidence>
<accession>A0A8J5XAY6</accession>
<keyword evidence="5" id="KW-1185">Reference proteome</keyword>
<feature type="region of interest" description="Disordered" evidence="1">
    <location>
        <begin position="521"/>
        <end position="542"/>
    </location>
</feature>
<dbReference type="EMBL" id="JAGTXO010000011">
    <property type="protein sequence ID" value="KAG8465236.1"/>
    <property type="molecule type" value="Genomic_DNA"/>
</dbReference>
<evidence type="ECO:0000259" key="3">
    <source>
        <dbReference type="Pfam" id="PF13679"/>
    </source>
</evidence>
<dbReference type="OMA" id="EVFETWA"/>
<proteinExistence type="predicted"/>
<feature type="signal peptide" evidence="2">
    <location>
        <begin position="1"/>
        <end position="20"/>
    </location>
</feature>
<dbReference type="AlphaFoldDB" id="A0A8J5XAY6"/>
<name>A0A8J5XAY6_DIALT</name>